<sequence>MNKKKNTRFFDFLRIEDYNVANIKSQKNKEKEGNEQDELL</sequence>
<name>A0A174HPZ0_ANAHA</name>
<dbReference type="Proteomes" id="UP000095564">
    <property type="component" value="Unassembled WGS sequence"/>
</dbReference>
<evidence type="ECO:0000313" key="1">
    <source>
        <dbReference type="EMBL" id="CUP34012.1"/>
    </source>
</evidence>
<dbReference type="AlphaFoldDB" id="A0A174HPZ0"/>
<dbReference type="EMBL" id="CZAU01000009">
    <property type="protein sequence ID" value="CUP34012.1"/>
    <property type="molecule type" value="Genomic_DNA"/>
</dbReference>
<organism evidence="1 2">
    <name type="scientific">Anaerostipes hadrus</name>
    <dbReference type="NCBI Taxonomy" id="649756"/>
    <lineage>
        <taxon>Bacteria</taxon>
        <taxon>Bacillati</taxon>
        <taxon>Bacillota</taxon>
        <taxon>Clostridia</taxon>
        <taxon>Lachnospirales</taxon>
        <taxon>Lachnospiraceae</taxon>
        <taxon>Anaerostipes</taxon>
    </lineage>
</organism>
<proteinExistence type="predicted"/>
<protein>
    <submittedName>
        <fullName evidence="1">Uncharacterized protein</fullName>
    </submittedName>
</protein>
<accession>A0A174HPZ0</accession>
<dbReference type="RefSeq" id="WP_009203773.1">
    <property type="nucleotide sequence ID" value="NZ_BAABYN010000001.1"/>
</dbReference>
<gene>
    <name evidence="1" type="ORF">ERS852520_01123</name>
</gene>
<evidence type="ECO:0000313" key="2">
    <source>
        <dbReference type="Proteomes" id="UP000095564"/>
    </source>
</evidence>
<reference evidence="1 2" key="1">
    <citation type="submission" date="2015-09" db="EMBL/GenBank/DDBJ databases">
        <authorList>
            <consortium name="Pathogen Informatics"/>
        </authorList>
    </citation>
    <scope>NUCLEOTIDE SEQUENCE [LARGE SCALE GENOMIC DNA]</scope>
    <source>
        <strain evidence="1 2">2789STDY5834908</strain>
    </source>
</reference>